<organism evidence="2 3">
    <name type="scientific">Candidatus Electrothrix aarhusensis</name>
    <dbReference type="NCBI Taxonomy" id="1859131"/>
    <lineage>
        <taxon>Bacteria</taxon>
        <taxon>Pseudomonadati</taxon>
        <taxon>Thermodesulfobacteriota</taxon>
        <taxon>Desulfobulbia</taxon>
        <taxon>Desulfobulbales</taxon>
        <taxon>Desulfobulbaceae</taxon>
        <taxon>Candidatus Electrothrix</taxon>
    </lineage>
</organism>
<evidence type="ECO:0000313" key="3">
    <source>
        <dbReference type="Proteomes" id="UP000287853"/>
    </source>
</evidence>
<dbReference type="InterPro" id="IPR041685">
    <property type="entry name" value="AAA_GajA/Old/RecF-like"/>
</dbReference>
<name>A0A444IWF3_9BACT</name>
<gene>
    <name evidence="2" type="ORF">H206_01351</name>
</gene>
<accession>A0A444IWF3</accession>
<dbReference type="SUPFAM" id="SSF52540">
    <property type="entry name" value="P-loop containing nucleoside triphosphate hydrolases"/>
    <property type="match status" value="1"/>
</dbReference>
<dbReference type="EMBL" id="MTKO01000081">
    <property type="protein sequence ID" value="RWX45177.1"/>
    <property type="molecule type" value="Genomic_DNA"/>
</dbReference>
<dbReference type="Gene3D" id="3.40.50.300">
    <property type="entry name" value="P-loop containing nucleotide triphosphate hydrolases"/>
    <property type="match status" value="2"/>
</dbReference>
<dbReference type="Proteomes" id="UP000287853">
    <property type="component" value="Unassembled WGS sequence"/>
</dbReference>
<reference evidence="2 3" key="1">
    <citation type="submission" date="2017-01" db="EMBL/GenBank/DDBJ databases">
        <title>The cable genome- insights into the physiology and evolution of filamentous bacteria capable of sulfide oxidation via long distance electron transfer.</title>
        <authorList>
            <person name="Schreiber L."/>
            <person name="Bjerg J.T."/>
            <person name="Boggild A."/>
            <person name="Van De Vossenberg J."/>
            <person name="Meysman F."/>
            <person name="Nielsen L.P."/>
            <person name="Schramm A."/>
            <person name="Kjeldsen K.U."/>
        </authorList>
    </citation>
    <scope>NUCLEOTIDE SEQUENCE [LARGE SCALE GENOMIC DNA]</scope>
    <source>
        <strain evidence="2">MCF</strain>
    </source>
</reference>
<dbReference type="AlphaFoldDB" id="A0A444IWF3"/>
<evidence type="ECO:0000259" key="1">
    <source>
        <dbReference type="Pfam" id="PF13175"/>
    </source>
</evidence>
<dbReference type="PANTHER" id="PTHR43581:SF4">
    <property type="entry name" value="ATP_GTP PHOSPHATASE"/>
    <property type="match status" value="1"/>
</dbReference>
<sequence length="372" mass="41919">MITQLEINNFRGFSGYKIEDIGQVNLLVGTNNCGKTSVLEAIQLVKAQGNLYDIFSVLSRRGELKYENEIDRHGTAELRRLFHGFQVMQDFAFTVLCLDTKQQNEALSGSIECVAHQSKLTERIPDFYSRFHGYDGNSLFNVSWTDGKECIDREVPVTDDNSLLYEYIKRTNSKPNSLETKNLKFVPSSSLSPESTVSLFEEIVLSPDEESVIEALQIIEPDITRLATIGGSNLSSGDYTRGGIIVKSNKWEERIPIGSFGDGIWRLLGLTLSLVAAKNGTLLIDEIDTGLHHTVMSKMWKLICVTAKKLNVQVFATTHSSDCWKTLADNAVEDEFADMSIRIHRINKDKKRPETFTNKEMHLAADREIEVR</sequence>
<dbReference type="PANTHER" id="PTHR43581">
    <property type="entry name" value="ATP/GTP PHOSPHATASE"/>
    <property type="match status" value="1"/>
</dbReference>
<protein>
    <recommendedName>
        <fullName evidence="1">Endonuclease GajA/Old nuclease/RecF-like AAA domain-containing protein</fullName>
    </recommendedName>
</protein>
<feature type="domain" description="Endonuclease GajA/Old nuclease/RecF-like AAA" evidence="1">
    <location>
        <begin position="1"/>
        <end position="323"/>
    </location>
</feature>
<evidence type="ECO:0000313" key="2">
    <source>
        <dbReference type="EMBL" id="RWX45177.1"/>
    </source>
</evidence>
<comment type="caution">
    <text evidence="2">The sequence shown here is derived from an EMBL/GenBank/DDBJ whole genome shotgun (WGS) entry which is preliminary data.</text>
</comment>
<dbReference type="InterPro" id="IPR027417">
    <property type="entry name" value="P-loop_NTPase"/>
</dbReference>
<dbReference type="InterPro" id="IPR051396">
    <property type="entry name" value="Bact_Antivir_Def_Nuclease"/>
</dbReference>
<keyword evidence="3" id="KW-1185">Reference proteome</keyword>
<dbReference type="Pfam" id="PF13175">
    <property type="entry name" value="AAA_15"/>
    <property type="match status" value="1"/>
</dbReference>
<proteinExistence type="predicted"/>